<organism evidence="2 3">
    <name type="scientific">Porphyromonas crevioricanis</name>
    <dbReference type="NCBI Taxonomy" id="393921"/>
    <lineage>
        <taxon>Bacteria</taxon>
        <taxon>Pseudomonadati</taxon>
        <taxon>Bacteroidota</taxon>
        <taxon>Bacteroidia</taxon>
        <taxon>Bacteroidales</taxon>
        <taxon>Porphyromonadaceae</taxon>
        <taxon>Porphyromonas</taxon>
    </lineage>
</organism>
<reference evidence="2 3" key="1">
    <citation type="submission" date="2018-06" db="EMBL/GenBank/DDBJ databases">
        <authorList>
            <consortium name="Pathogen Informatics"/>
            <person name="Doyle S."/>
        </authorList>
    </citation>
    <scope>NUCLEOTIDE SEQUENCE [LARGE SCALE GENOMIC DNA]</scope>
    <source>
        <strain evidence="2 3">NCTC12858</strain>
    </source>
</reference>
<sequence>MNGIVKILGIIVMLVGVLFLAVPYFMNTTSNVTLFAGLILVVLGFIAHIIINRIAGE</sequence>
<dbReference type="AlphaFoldDB" id="A0A2X4PJF6"/>
<proteinExistence type="predicted"/>
<name>A0A2X4PJF6_9PORP</name>
<feature type="transmembrane region" description="Helical" evidence="1">
    <location>
        <begin position="32"/>
        <end position="51"/>
    </location>
</feature>
<dbReference type="Proteomes" id="UP000249300">
    <property type="component" value="Chromosome 1"/>
</dbReference>
<accession>A0A2X4PJF6</accession>
<dbReference type="EMBL" id="LS483447">
    <property type="protein sequence ID" value="SQH72820.1"/>
    <property type="molecule type" value="Genomic_DNA"/>
</dbReference>
<evidence type="ECO:0000313" key="3">
    <source>
        <dbReference type="Proteomes" id="UP000249300"/>
    </source>
</evidence>
<keyword evidence="1" id="KW-0472">Membrane</keyword>
<dbReference type="RefSeq" id="WP_023937959.1">
    <property type="nucleotide sequence ID" value="NZ_FUXH01000002.1"/>
</dbReference>
<keyword evidence="1" id="KW-1133">Transmembrane helix</keyword>
<keyword evidence="3" id="KW-1185">Reference proteome</keyword>
<keyword evidence="1" id="KW-0812">Transmembrane</keyword>
<feature type="transmembrane region" description="Helical" evidence="1">
    <location>
        <begin position="7"/>
        <end position="26"/>
    </location>
</feature>
<evidence type="ECO:0000256" key="1">
    <source>
        <dbReference type="SAM" id="Phobius"/>
    </source>
</evidence>
<evidence type="ECO:0000313" key="2">
    <source>
        <dbReference type="EMBL" id="SQH72820.1"/>
    </source>
</evidence>
<dbReference type="KEGG" id="pcre:NCTC12858_00651"/>
<gene>
    <name evidence="2" type="ORF">NCTC12858_00651</name>
</gene>
<protein>
    <submittedName>
        <fullName evidence="2">Uncharacterized protein</fullName>
    </submittedName>
</protein>